<protein>
    <submittedName>
        <fullName evidence="2">GNAT family acetyltransferase</fullName>
    </submittedName>
</protein>
<evidence type="ECO:0000259" key="1">
    <source>
        <dbReference type="PROSITE" id="PS51186"/>
    </source>
</evidence>
<gene>
    <name evidence="2" type="ORF">SD10_22010</name>
</gene>
<dbReference type="InterPro" id="IPR051531">
    <property type="entry name" value="N-acetyltransferase"/>
</dbReference>
<dbReference type="InterPro" id="IPR000182">
    <property type="entry name" value="GNAT_dom"/>
</dbReference>
<dbReference type="OrthoDB" id="9811523at2"/>
<dbReference type="PROSITE" id="PS51186">
    <property type="entry name" value="GNAT"/>
    <property type="match status" value="1"/>
</dbReference>
<dbReference type="KEGG" id="srd:SD10_22010"/>
<evidence type="ECO:0000313" key="3">
    <source>
        <dbReference type="Proteomes" id="UP000033054"/>
    </source>
</evidence>
<dbReference type="HOGENOM" id="CLU_013985_3_6_10"/>
<dbReference type="SUPFAM" id="SSF55729">
    <property type="entry name" value="Acyl-CoA N-acyltransferases (Nat)"/>
    <property type="match status" value="1"/>
</dbReference>
<name>A0A0E4A1S4_9BACT</name>
<keyword evidence="2" id="KW-0808">Transferase</keyword>
<organism evidence="2 3">
    <name type="scientific">Spirosoma radiotolerans</name>
    <dbReference type="NCBI Taxonomy" id="1379870"/>
    <lineage>
        <taxon>Bacteria</taxon>
        <taxon>Pseudomonadati</taxon>
        <taxon>Bacteroidota</taxon>
        <taxon>Cytophagia</taxon>
        <taxon>Cytophagales</taxon>
        <taxon>Cytophagaceae</taxon>
        <taxon>Spirosoma</taxon>
    </lineage>
</organism>
<feature type="domain" description="N-acetyltransferase" evidence="1">
    <location>
        <begin position="17"/>
        <end position="177"/>
    </location>
</feature>
<dbReference type="STRING" id="1379870.SD10_22010"/>
<dbReference type="CDD" id="cd04301">
    <property type="entry name" value="NAT_SF"/>
    <property type="match status" value="1"/>
</dbReference>
<dbReference type="GO" id="GO:0016747">
    <property type="term" value="F:acyltransferase activity, transferring groups other than amino-acyl groups"/>
    <property type="evidence" value="ECO:0007669"/>
    <property type="project" value="InterPro"/>
</dbReference>
<accession>A0A0E4A1S4</accession>
<proteinExistence type="predicted"/>
<dbReference type="Pfam" id="PF13302">
    <property type="entry name" value="Acetyltransf_3"/>
    <property type="match status" value="1"/>
</dbReference>
<sequence length="177" mass="20018">MLNRMFTPFPILKTERLTLRQVGMNDEQEIVALRSDREVNKYLGRQPSNTIDEVRNFINQINENSLKNDSIYWAITVSNHPDLIGAIGLFGFSEKQGNCEIGYELLPAYQGQGIMQEAVRAVIDYAFATINVQAIEATLHPTNQRSIKLLEKFSFRASNQTGSTDSDILGYQLNKSN</sequence>
<keyword evidence="3" id="KW-1185">Reference proteome</keyword>
<dbReference type="EMBL" id="CP010429">
    <property type="protein sequence ID" value="AKD58715.1"/>
    <property type="molecule type" value="Genomic_DNA"/>
</dbReference>
<evidence type="ECO:0000313" key="2">
    <source>
        <dbReference type="EMBL" id="AKD58715.1"/>
    </source>
</evidence>
<dbReference type="AlphaFoldDB" id="A0A0E4A1S4"/>
<dbReference type="Proteomes" id="UP000033054">
    <property type="component" value="Chromosome"/>
</dbReference>
<reference evidence="2 3" key="1">
    <citation type="journal article" date="2014" name="Curr. Microbiol.">
        <title>Spirosoma radiotolerans sp. nov., a gamma-radiation-resistant bacterium isolated from gamma ray-irradiated soil.</title>
        <authorList>
            <person name="Lee J.J."/>
            <person name="Srinivasan S."/>
            <person name="Lim S."/>
            <person name="Joe M."/>
            <person name="Im S."/>
            <person name="Bae S.I."/>
            <person name="Park K.R."/>
            <person name="Han J.H."/>
            <person name="Park S.H."/>
            <person name="Joo B.M."/>
            <person name="Park S.J."/>
            <person name="Kim M.K."/>
        </authorList>
    </citation>
    <scope>NUCLEOTIDE SEQUENCE [LARGE SCALE GENOMIC DNA]</scope>
    <source>
        <strain evidence="2 3">DG5A</strain>
    </source>
</reference>
<dbReference type="PATRIC" id="fig|1379870.5.peg.4764"/>
<dbReference type="PANTHER" id="PTHR43792">
    <property type="entry name" value="GNAT FAMILY, PUTATIVE (AFU_ORTHOLOGUE AFUA_3G00765)-RELATED-RELATED"/>
    <property type="match status" value="1"/>
</dbReference>
<dbReference type="Gene3D" id="3.40.630.30">
    <property type="match status" value="1"/>
</dbReference>
<dbReference type="InterPro" id="IPR016181">
    <property type="entry name" value="Acyl_CoA_acyltransferase"/>
</dbReference>